<evidence type="ECO:0000313" key="7">
    <source>
        <dbReference type="EMBL" id="BDS10144.1"/>
    </source>
</evidence>
<dbReference type="KEGG" id="aup:AsAng_0008520"/>
<keyword evidence="5 6" id="KW-0472">Membrane</keyword>
<keyword evidence="3 6" id="KW-0812">Transmembrane</keyword>
<dbReference type="InterPro" id="IPR003544">
    <property type="entry name" value="Cyt_c_biogenesis_CcmB"/>
</dbReference>
<reference evidence="7" key="1">
    <citation type="submission" date="2022-09" db="EMBL/GenBank/DDBJ databases">
        <title>Aureispira anguillicida sp. nov., isolated from Leptocephalus of Japanese eel Anguilla japonica.</title>
        <authorList>
            <person name="Yuasa K."/>
            <person name="Mekata T."/>
            <person name="Ikunari K."/>
        </authorList>
    </citation>
    <scope>NUCLEOTIDE SEQUENCE</scope>
    <source>
        <strain evidence="7">EL160426</strain>
    </source>
</reference>
<proteinExistence type="inferred from homology"/>
<comment type="subcellular location">
    <subcellularLocation>
        <location evidence="1">Membrane</location>
        <topology evidence="1">Multi-pass membrane protein</topology>
    </subcellularLocation>
</comment>
<comment type="similarity">
    <text evidence="2">Belongs to the CcmB/CycW/HelB family.</text>
</comment>
<dbReference type="GO" id="GO:0016020">
    <property type="term" value="C:membrane"/>
    <property type="evidence" value="ECO:0007669"/>
    <property type="project" value="UniProtKB-SubCell"/>
</dbReference>
<feature type="transmembrane region" description="Helical" evidence="6">
    <location>
        <begin position="197"/>
        <end position="218"/>
    </location>
</feature>
<evidence type="ECO:0000256" key="5">
    <source>
        <dbReference type="ARBA" id="ARBA00023136"/>
    </source>
</evidence>
<name>A0A915YBR6_9BACT</name>
<dbReference type="Pfam" id="PF03379">
    <property type="entry name" value="CcmB"/>
    <property type="match status" value="1"/>
</dbReference>
<dbReference type="RefSeq" id="WP_264791478.1">
    <property type="nucleotide sequence ID" value="NZ_AP026867.1"/>
</dbReference>
<keyword evidence="8" id="KW-1185">Reference proteome</keyword>
<gene>
    <name evidence="7" type="ORF">AsAng_0008520</name>
</gene>
<evidence type="ECO:0000256" key="4">
    <source>
        <dbReference type="ARBA" id="ARBA00022989"/>
    </source>
</evidence>
<evidence type="ECO:0000256" key="3">
    <source>
        <dbReference type="ARBA" id="ARBA00022692"/>
    </source>
</evidence>
<dbReference type="GO" id="GO:0017004">
    <property type="term" value="P:cytochrome complex assembly"/>
    <property type="evidence" value="ECO:0007669"/>
    <property type="project" value="InterPro"/>
</dbReference>
<evidence type="ECO:0000313" key="8">
    <source>
        <dbReference type="Proteomes" id="UP001060919"/>
    </source>
</evidence>
<protein>
    <submittedName>
        <fullName evidence="7">Heme exporter protein CcmB</fullName>
    </submittedName>
</protein>
<feature type="transmembrane region" description="Helical" evidence="6">
    <location>
        <begin position="49"/>
        <end position="69"/>
    </location>
</feature>
<feature type="transmembrane region" description="Helical" evidence="6">
    <location>
        <begin position="127"/>
        <end position="147"/>
    </location>
</feature>
<feature type="transmembrane region" description="Helical" evidence="6">
    <location>
        <begin position="23"/>
        <end position="43"/>
    </location>
</feature>
<evidence type="ECO:0000256" key="2">
    <source>
        <dbReference type="ARBA" id="ARBA00010544"/>
    </source>
</evidence>
<dbReference type="AlphaFoldDB" id="A0A915YBR6"/>
<dbReference type="GO" id="GO:0015232">
    <property type="term" value="F:heme transmembrane transporter activity"/>
    <property type="evidence" value="ECO:0007669"/>
    <property type="project" value="InterPro"/>
</dbReference>
<dbReference type="Proteomes" id="UP001060919">
    <property type="component" value="Chromosome"/>
</dbReference>
<keyword evidence="4 6" id="KW-1133">Transmembrane helix</keyword>
<dbReference type="EMBL" id="AP026867">
    <property type="protein sequence ID" value="BDS10144.1"/>
    <property type="molecule type" value="Genomic_DNA"/>
</dbReference>
<accession>A0A915YBR6</accession>
<sequence>MNILTETKHLLLKEVRLELRQKYAISGILLYVISTVFVVYITLGQQVGGAVWAALFWIIVLFASVNAIAKSFVQESPRRQLYYYSLSNPSSVILSKMIYNGLLLLAICFLAFGVFSVVVGNPVQNSLLFYQILALGAVGFSITFTFISAISAKANQSATLMAILSFPVIIPMLMTLMRLTKIAVGLMTDTAYYQDMLILVCLDVILGALSFILFPFLWRD</sequence>
<evidence type="ECO:0000256" key="1">
    <source>
        <dbReference type="ARBA" id="ARBA00004141"/>
    </source>
</evidence>
<organism evidence="7 8">
    <name type="scientific">Aureispira anguillae</name>
    <dbReference type="NCBI Taxonomy" id="2864201"/>
    <lineage>
        <taxon>Bacteria</taxon>
        <taxon>Pseudomonadati</taxon>
        <taxon>Bacteroidota</taxon>
        <taxon>Saprospiria</taxon>
        <taxon>Saprospirales</taxon>
        <taxon>Saprospiraceae</taxon>
        <taxon>Aureispira</taxon>
    </lineage>
</organism>
<feature type="transmembrane region" description="Helical" evidence="6">
    <location>
        <begin position="97"/>
        <end position="121"/>
    </location>
</feature>
<evidence type="ECO:0000256" key="6">
    <source>
        <dbReference type="SAM" id="Phobius"/>
    </source>
</evidence>
<feature type="transmembrane region" description="Helical" evidence="6">
    <location>
        <begin position="159"/>
        <end position="177"/>
    </location>
</feature>